<dbReference type="Proteomes" id="UP001500831">
    <property type="component" value="Unassembled WGS sequence"/>
</dbReference>
<dbReference type="InterPro" id="IPR050278">
    <property type="entry name" value="Serine_Prot_S9B/DPPIV"/>
</dbReference>
<comment type="caution">
    <text evidence="4">The sequence shown here is derived from an EMBL/GenBank/DDBJ whole genome shotgun (WGS) entry which is preliminary data.</text>
</comment>
<sequence length="692" mass="75594">MLDRYRRAEALHIARQGGLVHRATVSPNWEGDSFWYRVDTAEGPKCFRVFPETGERREIDDPGVAEMPPPEITGARTSPDGRHTVTVSGGNLVVNGEPFTADGESDHAYGLPSDQGRLPIVALQAGMSVPPLVEWAPDGRRFVTLRVDQRHVPTLTMTQSCPPDGSPRPLVHTLHYEMPGDPLPTFQQMIFDAETGDRVDIAIEPLTFTHDAPLGVGRVWWEDDDTLWMLYGTRGYKAARLYRIDARTGAAEVVLEESSETIMNSAPTIVESPLVRTRGDEVLWYSDRSGWGHLYLYVNGELKNAVTEGMWLVRDLVHVDWDAREVFFVSGGHGSNPYYRRLCRAGLDGTGVTMLTPEDTDHQIAASPGGRWFVDTHAAPGQAPVTVLRDATGAVVTELERADLTALEKAGWRAPEPFTVKAADGTTDIHGLLHLPADFDPSGSYPILDSIYNGPQVTRQLRTTLRGFPIDPFLLDPAGGAPMFAQLGLAVVVLDGRGTPYRSKAFHNVSYGDPTAALGIDDHVAAIRQLAAERPYLDLSRVGITGHSAGGASAFRAALRHPEFFTAAVSSAGDHDHSGYYAIWGESYQGPPPRDYTGGSPLPLAGELRAKLLLLFGEMDDNCHPALSLRVVNALIAADKDFEMLMVPNAAHGYGPAEAHVLRRQWDFLTRHLIGQEPPAGYRIDPTFGAAK</sequence>
<dbReference type="InterPro" id="IPR029058">
    <property type="entry name" value="AB_hydrolase_fold"/>
</dbReference>
<dbReference type="SUPFAM" id="SSF53474">
    <property type="entry name" value="alpha/beta-Hydrolases"/>
    <property type="match status" value="1"/>
</dbReference>
<proteinExistence type="predicted"/>
<evidence type="ECO:0000259" key="2">
    <source>
        <dbReference type="Pfam" id="PF00326"/>
    </source>
</evidence>
<gene>
    <name evidence="4" type="ORF">GCM10010517_13980</name>
</gene>
<keyword evidence="5" id="KW-1185">Reference proteome</keyword>
<dbReference type="PANTHER" id="PTHR11731:SF118">
    <property type="entry name" value="BLR1971 PROTEIN"/>
    <property type="match status" value="1"/>
</dbReference>
<feature type="region of interest" description="Disordered" evidence="1">
    <location>
        <begin position="59"/>
        <end position="82"/>
    </location>
</feature>
<dbReference type="Gene3D" id="2.140.10.30">
    <property type="entry name" value="Dipeptidylpeptidase IV, N-terminal domain"/>
    <property type="match status" value="1"/>
</dbReference>
<dbReference type="RefSeq" id="WP_344968975.1">
    <property type="nucleotide sequence ID" value="NZ_BAAAVI010000007.1"/>
</dbReference>
<dbReference type="InterPro" id="IPR001375">
    <property type="entry name" value="Peptidase_S9_cat"/>
</dbReference>
<reference evidence="5" key="1">
    <citation type="journal article" date="2019" name="Int. J. Syst. Evol. Microbiol.">
        <title>The Global Catalogue of Microorganisms (GCM) 10K type strain sequencing project: providing services to taxonomists for standard genome sequencing and annotation.</title>
        <authorList>
            <consortium name="The Broad Institute Genomics Platform"/>
            <consortium name="The Broad Institute Genome Sequencing Center for Infectious Disease"/>
            <person name="Wu L."/>
            <person name="Ma J."/>
        </authorList>
    </citation>
    <scope>NUCLEOTIDE SEQUENCE [LARGE SCALE GENOMIC DNA]</scope>
    <source>
        <strain evidence="5">JCM 6242</strain>
    </source>
</reference>
<dbReference type="InterPro" id="IPR002469">
    <property type="entry name" value="Peptidase_S9B_N"/>
</dbReference>
<protein>
    <submittedName>
        <fullName evidence="4">DPP IV N-terminal domain-containing protein</fullName>
    </submittedName>
</protein>
<organism evidence="4 5">
    <name type="scientific">Streptosporangium fragile</name>
    <dbReference type="NCBI Taxonomy" id="46186"/>
    <lineage>
        <taxon>Bacteria</taxon>
        <taxon>Bacillati</taxon>
        <taxon>Actinomycetota</taxon>
        <taxon>Actinomycetes</taxon>
        <taxon>Streptosporangiales</taxon>
        <taxon>Streptosporangiaceae</taxon>
        <taxon>Streptosporangium</taxon>
    </lineage>
</organism>
<evidence type="ECO:0000256" key="1">
    <source>
        <dbReference type="SAM" id="MobiDB-lite"/>
    </source>
</evidence>
<dbReference type="EMBL" id="BAAAVI010000007">
    <property type="protein sequence ID" value="GAA2855754.1"/>
    <property type="molecule type" value="Genomic_DNA"/>
</dbReference>
<feature type="domain" description="Peptidase S9 prolyl oligopeptidase catalytic" evidence="2">
    <location>
        <begin position="483"/>
        <end position="673"/>
    </location>
</feature>
<feature type="domain" description="Dipeptidylpeptidase IV N-terminal" evidence="3">
    <location>
        <begin position="131"/>
        <end position="382"/>
    </location>
</feature>
<dbReference type="PANTHER" id="PTHR11731">
    <property type="entry name" value="PROTEASE FAMILY S9B,C DIPEPTIDYL-PEPTIDASE IV-RELATED"/>
    <property type="match status" value="1"/>
</dbReference>
<dbReference type="Pfam" id="PF00326">
    <property type="entry name" value="Peptidase_S9"/>
    <property type="match status" value="1"/>
</dbReference>
<evidence type="ECO:0000313" key="5">
    <source>
        <dbReference type="Proteomes" id="UP001500831"/>
    </source>
</evidence>
<name>A0ABP6I8I3_9ACTN</name>
<dbReference type="SUPFAM" id="SSF82171">
    <property type="entry name" value="DPP6 N-terminal domain-like"/>
    <property type="match status" value="1"/>
</dbReference>
<evidence type="ECO:0000313" key="4">
    <source>
        <dbReference type="EMBL" id="GAA2855754.1"/>
    </source>
</evidence>
<evidence type="ECO:0000259" key="3">
    <source>
        <dbReference type="Pfam" id="PF00930"/>
    </source>
</evidence>
<dbReference type="Gene3D" id="3.40.50.1820">
    <property type="entry name" value="alpha/beta hydrolase"/>
    <property type="match status" value="1"/>
</dbReference>
<accession>A0ABP6I8I3</accession>
<dbReference type="Pfam" id="PF00930">
    <property type="entry name" value="DPPIV_N"/>
    <property type="match status" value="1"/>
</dbReference>